<name>A0AAV1WJH6_LUPLU</name>
<accession>A0AAV1WJH6</accession>
<proteinExistence type="predicted"/>
<evidence type="ECO:0000313" key="2">
    <source>
        <dbReference type="Proteomes" id="UP001497480"/>
    </source>
</evidence>
<protein>
    <submittedName>
        <fullName evidence="1">Uncharacterized protein</fullName>
    </submittedName>
</protein>
<dbReference type="AlphaFoldDB" id="A0AAV1WJH6"/>
<organism evidence="1 2">
    <name type="scientific">Lupinus luteus</name>
    <name type="common">European yellow lupine</name>
    <dbReference type="NCBI Taxonomy" id="3873"/>
    <lineage>
        <taxon>Eukaryota</taxon>
        <taxon>Viridiplantae</taxon>
        <taxon>Streptophyta</taxon>
        <taxon>Embryophyta</taxon>
        <taxon>Tracheophyta</taxon>
        <taxon>Spermatophyta</taxon>
        <taxon>Magnoliopsida</taxon>
        <taxon>eudicotyledons</taxon>
        <taxon>Gunneridae</taxon>
        <taxon>Pentapetalae</taxon>
        <taxon>rosids</taxon>
        <taxon>fabids</taxon>
        <taxon>Fabales</taxon>
        <taxon>Fabaceae</taxon>
        <taxon>Papilionoideae</taxon>
        <taxon>50 kb inversion clade</taxon>
        <taxon>genistoids sensu lato</taxon>
        <taxon>core genistoids</taxon>
        <taxon>Genisteae</taxon>
        <taxon>Lupinus</taxon>
    </lineage>
</organism>
<comment type="caution">
    <text evidence="1">The sequence shown here is derived from an EMBL/GenBank/DDBJ whole genome shotgun (WGS) entry which is preliminary data.</text>
</comment>
<keyword evidence="2" id="KW-1185">Reference proteome</keyword>
<reference evidence="1 2" key="1">
    <citation type="submission" date="2024-03" db="EMBL/GenBank/DDBJ databases">
        <authorList>
            <person name="Martinez-Hernandez J."/>
        </authorList>
    </citation>
    <scope>NUCLEOTIDE SEQUENCE [LARGE SCALE GENOMIC DNA]</scope>
</reference>
<dbReference type="EMBL" id="CAXHTB010000007">
    <property type="protein sequence ID" value="CAL0309455.1"/>
    <property type="molecule type" value="Genomic_DNA"/>
</dbReference>
<dbReference type="Proteomes" id="UP001497480">
    <property type="component" value="Unassembled WGS sequence"/>
</dbReference>
<evidence type="ECO:0000313" key="1">
    <source>
        <dbReference type="EMBL" id="CAL0309455.1"/>
    </source>
</evidence>
<sequence>MKMCGGLAIHQRIRCFRLTAPLGSQVASLSTCLSNFDRADFELAWCLLIWPGVRLVFRPCQALSGAMLSGQARPLSSLLDSLVWPDRFDWATFWTDPARQVSRSA</sequence>
<gene>
    <name evidence="1" type="ORF">LLUT_LOCUS10515</name>
</gene>